<evidence type="ECO:0000313" key="2">
    <source>
        <dbReference type="Proteomes" id="UP000652567"/>
    </source>
</evidence>
<accession>A0A928V5X2</accession>
<dbReference type="RefSeq" id="WP_193909323.1">
    <property type="nucleotide sequence ID" value="NZ_PRDL01000001.1"/>
</dbReference>
<dbReference type="InterPro" id="IPR046493">
    <property type="entry name" value="DUF6586"/>
</dbReference>
<gene>
    <name evidence="1" type="ORF">C4F51_09665</name>
</gene>
<dbReference type="AlphaFoldDB" id="A0A928V5X2"/>
<sequence length="174" mass="19246">MSATSQSLVNQKLAFARFLLAQYAQIPASTEARLQKGAVLEGALMHLACAYRHYLHELAGNARLKQVNRFATEDAVLEALAEEGRFDASVDALRELRAADGSWLKAMLLAQESLWLAPAPVAIKKAFQESEGISLIAVAEVQDDPLQSLYQQVSSWSKALETLVNDYRQTFFEC</sequence>
<dbReference type="EMBL" id="PRDL01000001">
    <property type="protein sequence ID" value="MBE8717456.1"/>
    <property type="molecule type" value="Genomic_DNA"/>
</dbReference>
<keyword evidence="2" id="KW-1185">Reference proteome</keyword>
<dbReference type="Pfam" id="PF20227">
    <property type="entry name" value="DUF6586"/>
    <property type="match status" value="1"/>
</dbReference>
<dbReference type="Proteomes" id="UP000652567">
    <property type="component" value="Unassembled WGS sequence"/>
</dbReference>
<reference evidence="1" key="1">
    <citation type="submission" date="2018-07" db="EMBL/GenBank/DDBJ databases">
        <title>Genome assembly of strain Ka43.</title>
        <authorList>
            <person name="Kukolya J."/>
            <person name="Nagy I."/>
            <person name="Horvath B."/>
            <person name="Toth A."/>
        </authorList>
    </citation>
    <scope>NUCLEOTIDE SEQUENCE</scope>
    <source>
        <strain evidence="1">KB43</strain>
    </source>
</reference>
<organism evidence="1 2">
    <name type="scientific">Cellvibrio polysaccharolyticus</name>
    <dbReference type="NCBI Taxonomy" id="2082724"/>
    <lineage>
        <taxon>Bacteria</taxon>
        <taxon>Pseudomonadati</taxon>
        <taxon>Pseudomonadota</taxon>
        <taxon>Gammaproteobacteria</taxon>
        <taxon>Cellvibrionales</taxon>
        <taxon>Cellvibrionaceae</taxon>
        <taxon>Cellvibrio</taxon>
    </lineage>
</organism>
<name>A0A928V5X2_9GAMM</name>
<protein>
    <submittedName>
        <fullName evidence="1">Uncharacterized protein</fullName>
    </submittedName>
</protein>
<proteinExistence type="predicted"/>
<evidence type="ECO:0000313" key="1">
    <source>
        <dbReference type="EMBL" id="MBE8717456.1"/>
    </source>
</evidence>
<comment type="caution">
    <text evidence="1">The sequence shown here is derived from an EMBL/GenBank/DDBJ whole genome shotgun (WGS) entry which is preliminary data.</text>
</comment>